<evidence type="ECO:0000313" key="8">
    <source>
        <dbReference type="Proteomes" id="UP000014500"/>
    </source>
</evidence>
<dbReference type="InterPro" id="IPR011050">
    <property type="entry name" value="Pectin_lyase_fold/virulence"/>
</dbReference>
<keyword evidence="3" id="KW-0509">mRNA transport</keyword>
<dbReference type="PhylomeDB" id="T1ISV4"/>
<evidence type="ECO:0000256" key="1">
    <source>
        <dbReference type="ARBA" id="ARBA00004567"/>
    </source>
</evidence>
<feature type="domain" description="SHC SH2" evidence="6">
    <location>
        <begin position="850"/>
        <end position="1084"/>
    </location>
</feature>
<keyword evidence="3" id="KW-0811">Translocation</keyword>
<dbReference type="Proteomes" id="UP000014500">
    <property type="component" value="Unassembled WGS sequence"/>
</dbReference>
<dbReference type="PANTHER" id="PTHR11225">
    <property type="entry name" value="NUCLEAR PORE COMPLEX PROTEIN NUP93 NUCLEOPORIN NUP93 DEAD EYE PROTEIN"/>
    <property type="match status" value="1"/>
</dbReference>
<comment type="subcellular location">
    <subcellularLocation>
        <location evidence="1">Nucleus</location>
        <location evidence="1">Nuclear pore complex</location>
    </subcellularLocation>
</comment>
<dbReference type="SUPFAM" id="SSF51126">
    <property type="entry name" value="Pectin lyase-like"/>
    <property type="match status" value="1"/>
</dbReference>
<organism evidence="7 8">
    <name type="scientific">Strigamia maritima</name>
    <name type="common">European centipede</name>
    <name type="synonym">Geophilus maritimus</name>
    <dbReference type="NCBI Taxonomy" id="126957"/>
    <lineage>
        <taxon>Eukaryota</taxon>
        <taxon>Metazoa</taxon>
        <taxon>Ecdysozoa</taxon>
        <taxon>Arthropoda</taxon>
        <taxon>Myriapoda</taxon>
        <taxon>Chilopoda</taxon>
        <taxon>Pleurostigmophora</taxon>
        <taxon>Geophilomorpha</taxon>
        <taxon>Linotaeniidae</taxon>
        <taxon>Strigamia</taxon>
    </lineage>
</organism>
<accession>T1ISV4</accession>
<dbReference type="Gene3D" id="2.160.20.10">
    <property type="entry name" value="Single-stranded right-handed beta-helix, Pectin lyase-like"/>
    <property type="match status" value="1"/>
</dbReference>
<evidence type="ECO:0000256" key="4">
    <source>
        <dbReference type="ARBA" id="ARBA00023242"/>
    </source>
</evidence>
<dbReference type="Pfam" id="PF04097">
    <property type="entry name" value="Nic96"/>
    <property type="match status" value="1"/>
</dbReference>
<feature type="domain" description="Right handed beta helix" evidence="5">
    <location>
        <begin position="1197"/>
        <end position="1320"/>
    </location>
</feature>
<keyword evidence="3" id="KW-0653">Protein transport</keyword>
<dbReference type="InterPro" id="IPR039448">
    <property type="entry name" value="Beta_helix"/>
</dbReference>
<keyword evidence="3" id="KW-0813">Transport</keyword>
<proteinExistence type="inferred from homology"/>
<protein>
    <submittedName>
        <fullName evidence="7">Uncharacterized protein</fullName>
    </submittedName>
</protein>
<dbReference type="GO" id="GO:0017056">
    <property type="term" value="F:structural constituent of nuclear pore"/>
    <property type="evidence" value="ECO:0007669"/>
    <property type="project" value="InterPro"/>
</dbReference>
<evidence type="ECO:0000313" key="7">
    <source>
        <dbReference type="EnsemblMetazoa" id="SMAR004191-PA"/>
    </source>
</evidence>
<keyword evidence="3" id="KW-0906">Nuclear pore complex</keyword>
<reference evidence="7" key="2">
    <citation type="submission" date="2015-02" db="UniProtKB">
        <authorList>
            <consortium name="EnsemblMetazoa"/>
        </authorList>
    </citation>
    <scope>IDENTIFICATION</scope>
</reference>
<evidence type="ECO:0000259" key="5">
    <source>
        <dbReference type="Pfam" id="PF13229"/>
    </source>
</evidence>
<dbReference type="EnsemblMetazoa" id="SMAR004191-RA">
    <property type="protein sequence ID" value="SMAR004191-PA"/>
    <property type="gene ID" value="SMAR004191"/>
</dbReference>
<reference evidence="8" key="1">
    <citation type="submission" date="2011-05" db="EMBL/GenBank/DDBJ databases">
        <authorList>
            <person name="Richards S.R."/>
            <person name="Qu J."/>
            <person name="Jiang H."/>
            <person name="Jhangiani S.N."/>
            <person name="Agravi P."/>
            <person name="Goodspeed R."/>
            <person name="Gross S."/>
            <person name="Mandapat C."/>
            <person name="Jackson L."/>
            <person name="Mathew T."/>
            <person name="Pu L."/>
            <person name="Thornton R."/>
            <person name="Saada N."/>
            <person name="Wilczek-Boney K.B."/>
            <person name="Lee S."/>
            <person name="Kovar C."/>
            <person name="Wu Y."/>
            <person name="Scherer S.E."/>
            <person name="Worley K.C."/>
            <person name="Muzny D.M."/>
            <person name="Gibbs R."/>
        </authorList>
    </citation>
    <scope>NUCLEOTIDE SEQUENCE</scope>
    <source>
        <strain evidence="8">Brora</strain>
    </source>
</reference>
<evidence type="ECO:0000256" key="3">
    <source>
        <dbReference type="ARBA" id="ARBA00023132"/>
    </source>
</evidence>
<dbReference type="EMBL" id="JH431448">
    <property type="status" value="NOT_ANNOTATED_CDS"/>
    <property type="molecule type" value="Genomic_DNA"/>
</dbReference>
<keyword evidence="4" id="KW-0539">Nucleus</keyword>
<dbReference type="GO" id="GO:0005643">
    <property type="term" value="C:nuclear pore"/>
    <property type="evidence" value="ECO:0007669"/>
    <property type="project" value="UniProtKB-SubCell"/>
</dbReference>
<dbReference type="PANTHER" id="PTHR11225:SF4">
    <property type="entry name" value="NUCLEAR PORE COMPLEX PROTEIN NUP93"/>
    <property type="match status" value="1"/>
</dbReference>
<dbReference type="Pfam" id="PF23762">
    <property type="entry name" value="SHCBP_N"/>
    <property type="match status" value="1"/>
</dbReference>
<sequence length="1358" mass="154561">MDPGDFGELLHQAEQLTADIDSNGELPRVERNLRQILEVGQQMWTRTAQTTSRDSTDVKASILLGSRGFDLPRVSMKLESLSVAKTFEPLEPVRETDIQGFLRNERENAILTVIEEARKKTFEKAEEVHWDSLQNEWEVEKQRILNGLLGSSQDGLELNLEREVTSVAESLIMKTRSVMDNVELAYARQVYIYNEQVVQGGIKPNLAAKFEEVADKLDDKNVCDMWGMVKYMCDVPIKLGKDTLAARISPIMQAAFVTQARKYLEDTYVKYIKATVFGNFQNTSLVGIPGVYQLIHAFLSLRPPSNIHALENVMIDDRFAWPVIYYCIRCGDLPAAVQAAEAAGQSLSDFLPFLIEYANSDKRQLSPGSENRIHIIYKRSVRNNLDPFKRLVFCVIGGCDVNDDHTEVADKVDDYLWLKLCQLRAEDKNDLQQQDCMTLAQLQTKLLEEYGESHFNAFQQPFLYFQVLFLTAQFEAAIEFLARIDRLKSHSVHVALTLYELNLLALPHSVHASLLHKDNADRPPTRRLNFARLIMIYTKKFQATDPREAVQYFYFLRDLKGNKGENLFMACISELVLETREFEMLLGRLEKDGCRTQGLISMFHTDTQKIIEFVAAYSESKGLFEDATQLYDLAQKHDKVLDLMNKLLSQVVTHVNSQHSRRERLQLLAHEIAVRYRSSELSASKDAAGTFYLLLDLITFFNQYHAQKYQDAIDIMQRLRIIPFRQEEVEDRVNMFRLYAEEVRKIFPDILLATMTILYTFSKSAKNPAASPLSISNTHEDKREEYATYLRKQARAIITFAGMIPYRLPGDTNARLVQLEKMADLDAYDFFQTDQSWPEIYTTDEASMSDRINIYTHEILNATTCSGIESAFVAYVVSNVEPVGWKAVWRSTAMTTSLKVGYDFVVEVKDVSQVALKADVQIKNLLSKVAAEDLLEAKDFLNIPLHEAPLCELFTVFDPKNNGEFDKTAFAIDTVRFFYDYIWRPWDDEDDDDYDFVERHLQNRIKLYYDMESGIISFSNSEKIFELLREAKEVHFEMKKLQQEMNADDINSELKDTDVLNCYVLHKRLNDVKKKLQLLESPVLNTLVNQEDFTLKNGVRGQRPDGEKVIHLISKKFSVGNLQSYLRKLPSDAIVEFHQSLNKTISGCYEGDTILVFPGVYSCLGARPCETVIKSAGSGDIFINCEANSLNLCNLKLEFSSNVTCGLMVHRGKTILENCEVSGSQTAVSIISGAEVKISNCRIQDASVSGVELRSGSSLHIRKSVFKSCGIAAIALQVIESVEQANRITAIIEESHIADNARYGLLLATTDNLSLNDDTLKFEVETARVVKRFPQHCLEFKKNIFEKNKSGDIAVVGN</sequence>
<dbReference type="InterPro" id="IPR057508">
    <property type="entry name" value="SHCBP-like_N"/>
</dbReference>
<evidence type="ECO:0000256" key="2">
    <source>
        <dbReference type="ARBA" id="ARBA00010186"/>
    </source>
</evidence>
<dbReference type="eggNOG" id="KOG2168">
    <property type="taxonomic scope" value="Eukaryota"/>
</dbReference>
<dbReference type="GO" id="GO:0016973">
    <property type="term" value="P:poly(A)+ mRNA export from nucleus"/>
    <property type="evidence" value="ECO:0007669"/>
    <property type="project" value="TreeGrafter"/>
</dbReference>
<name>T1ISV4_STRMM</name>
<dbReference type="GO" id="GO:0006606">
    <property type="term" value="P:protein import into nucleus"/>
    <property type="evidence" value="ECO:0007669"/>
    <property type="project" value="TreeGrafter"/>
</dbReference>
<keyword evidence="8" id="KW-1185">Reference proteome</keyword>
<comment type="similarity">
    <text evidence="2">Belongs to the nucleoporin interacting component (NIC) family.</text>
</comment>
<dbReference type="Pfam" id="PF13229">
    <property type="entry name" value="Beta_helix"/>
    <property type="match status" value="1"/>
</dbReference>
<dbReference type="InterPro" id="IPR007231">
    <property type="entry name" value="Nucleoporin_int_Nup93/Nic96"/>
</dbReference>
<dbReference type="STRING" id="126957.T1ISV4"/>
<dbReference type="InterPro" id="IPR012334">
    <property type="entry name" value="Pectin_lyas_fold"/>
</dbReference>
<evidence type="ECO:0000259" key="6">
    <source>
        <dbReference type="Pfam" id="PF23762"/>
    </source>
</evidence>
<dbReference type="HOGENOM" id="CLU_257208_0_0_1"/>